<dbReference type="PANTHER" id="PTHR11699">
    <property type="entry name" value="ALDEHYDE DEHYDROGENASE-RELATED"/>
    <property type="match status" value="1"/>
</dbReference>
<organism evidence="6 7">
    <name type="scientific">Geopseudomonas guangdongensis</name>
    <dbReference type="NCBI Taxonomy" id="1245526"/>
    <lineage>
        <taxon>Bacteria</taxon>
        <taxon>Pseudomonadati</taxon>
        <taxon>Pseudomonadota</taxon>
        <taxon>Gammaproteobacteria</taxon>
        <taxon>Pseudomonadales</taxon>
        <taxon>Pseudomonadaceae</taxon>
        <taxon>Geopseudomonas</taxon>
    </lineage>
</organism>
<dbReference type="InterPro" id="IPR029510">
    <property type="entry name" value="Ald_DH_CS_GLU"/>
</dbReference>
<dbReference type="Gene3D" id="3.40.309.10">
    <property type="entry name" value="Aldehyde Dehydrogenase, Chain A, domain 2"/>
    <property type="match status" value="1"/>
</dbReference>
<dbReference type="InterPro" id="IPR016163">
    <property type="entry name" value="Ald_DH_C"/>
</dbReference>
<proteinExistence type="inferred from homology"/>
<dbReference type="Gene3D" id="3.40.605.10">
    <property type="entry name" value="Aldehyde Dehydrogenase, Chain A, domain 1"/>
    <property type="match status" value="1"/>
</dbReference>
<dbReference type="InterPro" id="IPR015590">
    <property type="entry name" value="Aldehyde_DH_dom"/>
</dbReference>
<keyword evidence="7" id="KW-1185">Reference proteome</keyword>
<dbReference type="InterPro" id="IPR016162">
    <property type="entry name" value="Ald_DH_N"/>
</dbReference>
<dbReference type="OrthoDB" id="9812625at2"/>
<evidence type="ECO:0000313" key="6">
    <source>
        <dbReference type="EMBL" id="SDT92952.1"/>
    </source>
</evidence>
<comment type="similarity">
    <text evidence="1 4">Belongs to the aldehyde dehydrogenase family.</text>
</comment>
<name>A0A1H2ECV3_9GAMM</name>
<evidence type="ECO:0000313" key="7">
    <source>
        <dbReference type="Proteomes" id="UP000243063"/>
    </source>
</evidence>
<sequence>MTRPALIEPLAQVSAFLQRRHTSFVDGAPLAEHAGERVEVYNPASGAPLSELLMAGAAEVELALDSAQRAFRSGVWSGLRPADRERILLRFAEVVEAHGEELAQLETLNQGKSIHIARAIEVGASVEYMRYMAGWATKIEGQTLDVSIPIPPGTRYNAYTRREPAGVVVGIVPWNFPLMIAIWKIVPALAAGCTIVIKPADETPLTALRLAELAIAAGIPPGVLNVVVGRGALAGAALVSDPRVSKVSFTGSTAVGKQIGVAALQNMTRFSLELGGKNPMLVLPDADLDKAVGGALMGGLLNQGQVCAAASRIYLPRARCAEFAEALAAAVQGMRIGAGMDPEAQINPLVSRRQQASVLGHLDKARAEGARVLTGGGAPELPGYFVAPTVLGDVEQGMSAAREEIFGPVLSVLAYDSIEQAMAMVNDSQYGLAASLWTNDLGQAMNLIPQIQAGTVWVNSHVPLDPNLPFGGHKQSGIGREFGRGAVEAFTELKSVCIAY</sequence>
<dbReference type="FunFam" id="3.40.309.10:FF:000009">
    <property type="entry name" value="Aldehyde dehydrogenase A"/>
    <property type="match status" value="1"/>
</dbReference>
<feature type="domain" description="Aldehyde dehydrogenase" evidence="5">
    <location>
        <begin position="34"/>
        <end position="496"/>
    </location>
</feature>
<gene>
    <name evidence="6" type="ORF">SAMN05216580_0505</name>
</gene>
<dbReference type="Proteomes" id="UP000243063">
    <property type="component" value="Chromosome I"/>
</dbReference>
<dbReference type="AlphaFoldDB" id="A0A1H2ECV3"/>
<keyword evidence="2 4" id="KW-0560">Oxidoreductase</keyword>
<feature type="active site" evidence="3">
    <location>
        <position position="273"/>
    </location>
</feature>
<reference evidence="7" key="1">
    <citation type="submission" date="2016-10" db="EMBL/GenBank/DDBJ databases">
        <authorList>
            <person name="Varghese N."/>
            <person name="Submissions S."/>
        </authorList>
    </citation>
    <scope>NUCLEOTIDE SEQUENCE [LARGE SCALE GENOMIC DNA]</scope>
    <source>
        <strain evidence="7">CCTCC 2012022</strain>
    </source>
</reference>
<accession>A0A1H2ECV3</accession>
<dbReference type="PROSITE" id="PS00070">
    <property type="entry name" value="ALDEHYDE_DEHYDR_CYS"/>
    <property type="match status" value="1"/>
</dbReference>
<evidence type="ECO:0000259" key="5">
    <source>
        <dbReference type="Pfam" id="PF00171"/>
    </source>
</evidence>
<evidence type="ECO:0000256" key="2">
    <source>
        <dbReference type="ARBA" id="ARBA00023002"/>
    </source>
</evidence>
<dbReference type="FunFam" id="3.40.605.10:FF:000007">
    <property type="entry name" value="NAD/NADP-dependent betaine aldehyde dehydrogenase"/>
    <property type="match status" value="1"/>
</dbReference>
<dbReference type="RefSeq" id="WP_090211867.1">
    <property type="nucleotide sequence ID" value="NZ_LT629780.1"/>
</dbReference>
<dbReference type="Pfam" id="PF00171">
    <property type="entry name" value="Aldedh"/>
    <property type="match status" value="1"/>
</dbReference>
<dbReference type="STRING" id="1245526.SAMN05216580_0505"/>
<protein>
    <submittedName>
        <fullName evidence="6">Phenylacetaldehyde dehydrogenase</fullName>
    </submittedName>
</protein>
<dbReference type="EMBL" id="LT629780">
    <property type="protein sequence ID" value="SDT92952.1"/>
    <property type="molecule type" value="Genomic_DNA"/>
</dbReference>
<dbReference type="GO" id="GO:0016620">
    <property type="term" value="F:oxidoreductase activity, acting on the aldehyde or oxo group of donors, NAD or NADP as acceptor"/>
    <property type="evidence" value="ECO:0007669"/>
    <property type="project" value="InterPro"/>
</dbReference>
<dbReference type="SUPFAM" id="SSF53720">
    <property type="entry name" value="ALDH-like"/>
    <property type="match status" value="1"/>
</dbReference>
<evidence type="ECO:0000256" key="1">
    <source>
        <dbReference type="ARBA" id="ARBA00009986"/>
    </source>
</evidence>
<dbReference type="PROSITE" id="PS00687">
    <property type="entry name" value="ALDEHYDE_DEHYDR_GLU"/>
    <property type="match status" value="1"/>
</dbReference>
<dbReference type="InterPro" id="IPR016160">
    <property type="entry name" value="Ald_DH_CS_CYS"/>
</dbReference>
<dbReference type="InterPro" id="IPR016161">
    <property type="entry name" value="Ald_DH/histidinol_DH"/>
</dbReference>
<evidence type="ECO:0000256" key="4">
    <source>
        <dbReference type="RuleBase" id="RU003345"/>
    </source>
</evidence>
<evidence type="ECO:0000256" key="3">
    <source>
        <dbReference type="PROSITE-ProRule" id="PRU10007"/>
    </source>
</evidence>